<accession>A0A947D3T9</accession>
<dbReference type="GO" id="GO:0003677">
    <property type="term" value="F:DNA binding"/>
    <property type="evidence" value="ECO:0007669"/>
    <property type="project" value="InterPro"/>
</dbReference>
<name>A0A947D3T9_HYDSH</name>
<dbReference type="Proteomes" id="UP000748108">
    <property type="component" value="Unassembled WGS sequence"/>
</dbReference>
<dbReference type="SUPFAM" id="SSF47413">
    <property type="entry name" value="lambda repressor-like DNA-binding domains"/>
    <property type="match status" value="1"/>
</dbReference>
<evidence type="ECO:0000313" key="4">
    <source>
        <dbReference type="Proteomes" id="UP000748108"/>
    </source>
</evidence>
<dbReference type="SMART" id="SM00530">
    <property type="entry name" value="HTH_XRE"/>
    <property type="match status" value="1"/>
</dbReference>
<evidence type="ECO:0000313" key="3">
    <source>
        <dbReference type="EMBL" id="MBT9282675.1"/>
    </source>
</evidence>
<dbReference type="CDD" id="cd00093">
    <property type="entry name" value="HTH_XRE"/>
    <property type="match status" value="1"/>
</dbReference>
<reference evidence="2" key="1">
    <citation type="journal article" date="2021" name="Microbiology">
        <title>Metagenomic Analysis of the Microbial Community in the Underground Coal Fire Area (Kemerovo Region, Russia) Revealed Predominance of Thermophilic Members of the Phyla Deinococcus-thermus, Aquificae, and Firmicutes.</title>
        <authorList>
            <person name="Kadnikov V."/>
            <person name="Mardanov A.V."/>
            <person name="Beletsky A.V."/>
            <person name="Karnachuk O.V."/>
            <person name="Ravin N.V."/>
        </authorList>
    </citation>
    <scope>NUCLEOTIDE SEQUENCE</scope>
    <source>
        <strain evidence="2">RBS10-49</strain>
    </source>
</reference>
<evidence type="ECO:0000313" key="2">
    <source>
        <dbReference type="EMBL" id="MBT9282303.1"/>
    </source>
</evidence>
<dbReference type="AlphaFoldDB" id="A0A947D3T9"/>
<dbReference type="Pfam" id="PF13560">
    <property type="entry name" value="HTH_31"/>
    <property type="match status" value="1"/>
</dbReference>
<gene>
    <name evidence="2" type="ORF">KM312_06550</name>
    <name evidence="3" type="ORF">KM312_08545</name>
</gene>
<dbReference type="InterPro" id="IPR001387">
    <property type="entry name" value="Cro/C1-type_HTH"/>
</dbReference>
<dbReference type="EMBL" id="JAHHQF010000052">
    <property type="protein sequence ID" value="MBT9282303.1"/>
    <property type="molecule type" value="Genomic_DNA"/>
</dbReference>
<dbReference type="InterPro" id="IPR010982">
    <property type="entry name" value="Lambda_DNA-bd_dom_sf"/>
</dbReference>
<proteinExistence type="predicted"/>
<comment type="caution">
    <text evidence="2">The sequence shown here is derived from an EMBL/GenBank/DDBJ whole genome shotgun (WGS) entry which is preliminary data.</text>
</comment>
<sequence>MTKIEFYRRLAGLSTVELAGRLGVHPSNLSHLERFHRKPWPRLRHRLAEVLGVPETELFDADGWPLSLDVEALKNVQ</sequence>
<dbReference type="Gene3D" id="1.10.260.40">
    <property type="entry name" value="lambda repressor-like DNA-binding domains"/>
    <property type="match status" value="1"/>
</dbReference>
<protein>
    <submittedName>
        <fullName evidence="2">Helix-turn-helix domain-containing protein</fullName>
    </submittedName>
</protein>
<dbReference type="EMBL" id="JAHHQF010000063">
    <property type="protein sequence ID" value="MBT9282675.1"/>
    <property type="molecule type" value="Genomic_DNA"/>
</dbReference>
<feature type="domain" description="HTH cro/C1-type" evidence="1">
    <location>
        <begin position="4"/>
        <end position="58"/>
    </location>
</feature>
<dbReference type="PROSITE" id="PS50943">
    <property type="entry name" value="HTH_CROC1"/>
    <property type="match status" value="1"/>
</dbReference>
<organism evidence="2 4">
    <name type="scientific">Hydrogenibacillus schlegelii</name>
    <name type="common">Bacillus schlegelii</name>
    <dbReference type="NCBI Taxonomy" id="1484"/>
    <lineage>
        <taxon>Bacteria</taxon>
        <taxon>Bacillati</taxon>
        <taxon>Bacillota</taxon>
        <taxon>Bacilli</taxon>
        <taxon>Bacillales</taxon>
        <taxon>Bacillales Family X. Incertae Sedis</taxon>
        <taxon>Hydrogenibacillus</taxon>
    </lineage>
</organism>
<evidence type="ECO:0000259" key="1">
    <source>
        <dbReference type="PROSITE" id="PS50943"/>
    </source>
</evidence>